<evidence type="ECO:0000256" key="2">
    <source>
        <dbReference type="ARBA" id="ARBA00022729"/>
    </source>
</evidence>
<feature type="signal peptide" evidence="5">
    <location>
        <begin position="1"/>
        <end position="19"/>
    </location>
</feature>
<reference evidence="7" key="1">
    <citation type="journal article" date="2023" name="Science">
        <title>Genome structures resolve the early diversification of teleost fishes.</title>
        <authorList>
            <person name="Parey E."/>
            <person name="Louis A."/>
            <person name="Montfort J."/>
            <person name="Bouchez O."/>
            <person name="Roques C."/>
            <person name="Iampietro C."/>
            <person name="Lluch J."/>
            <person name="Castinel A."/>
            <person name="Donnadieu C."/>
            <person name="Desvignes T."/>
            <person name="Floi Bucao C."/>
            <person name="Jouanno E."/>
            <person name="Wen M."/>
            <person name="Mejri S."/>
            <person name="Dirks R."/>
            <person name="Jansen H."/>
            <person name="Henkel C."/>
            <person name="Chen W.J."/>
            <person name="Zahm M."/>
            <person name="Cabau C."/>
            <person name="Klopp C."/>
            <person name="Thompson A.W."/>
            <person name="Robinson-Rechavi M."/>
            <person name="Braasch I."/>
            <person name="Lecointre G."/>
            <person name="Bobe J."/>
            <person name="Postlethwait J.H."/>
            <person name="Berthelot C."/>
            <person name="Roest Crollius H."/>
            <person name="Guiguen Y."/>
        </authorList>
    </citation>
    <scope>NUCLEOTIDE SEQUENCE</scope>
    <source>
        <strain evidence="7">NC1722</strain>
    </source>
</reference>
<feature type="chain" id="PRO_5042281166" description="Ig-like domain-containing protein" evidence="5">
    <location>
        <begin position="20"/>
        <end position="216"/>
    </location>
</feature>
<dbReference type="PANTHER" id="PTHR12080:SF55">
    <property type="entry name" value="LYMPHOCYTE FUNCTION-ASSOCIATED ANTIGEN 3"/>
    <property type="match status" value="1"/>
</dbReference>
<dbReference type="GO" id="GO:0016020">
    <property type="term" value="C:membrane"/>
    <property type="evidence" value="ECO:0007669"/>
    <property type="project" value="UniProtKB-SubCell"/>
</dbReference>
<dbReference type="SUPFAM" id="SSF48726">
    <property type="entry name" value="Immunoglobulin"/>
    <property type="match status" value="2"/>
</dbReference>
<dbReference type="Proteomes" id="UP001221898">
    <property type="component" value="Unassembled WGS sequence"/>
</dbReference>
<dbReference type="InterPro" id="IPR015631">
    <property type="entry name" value="CD2/SLAM_rcpt"/>
</dbReference>
<keyword evidence="3" id="KW-0472">Membrane</keyword>
<evidence type="ECO:0000313" key="8">
    <source>
        <dbReference type="Proteomes" id="UP001221898"/>
    </source>
</evidence>
<feature type="domain" description="Ig-like" evidence="6">
    <location>
        <begin position="114"/>
        <end position="193"/>
    </location>
</feature>
<dbReference type="PANTHER" id="PTHR12080">
    <property type="entry name" value="SIGNALING LYMPHOCYTIC ACTIVATION MOLECULE"/>
    <property type="match status" value="1"/>
</dbReference>
<dbReference type="InterPro" id="IPR013783">
    <property type="entry name" value="Ig-like_fold"/>
</dbReference>
<dbReference type="PROSITE" id="PS50835">
    <property type="entry name" value="IG_LIKE"/>
    <property type="match status" value="1"/>
</dbReference>
<gene>
    <name evidence="7" type="ORF">AAFF_G00265270</name>
</gene>
<protein>
    <recommendedName>
        <fullName evidence="6">Ig-like domain-containing protein</fullName>
    </recommendedName>
</protein>
<dbReference type="CDD" id="cd00096">
    <property type="entry name" value="Ig"/>
    <property type="match status" value="1"/>
</dbReference>
<evidence type="ECO:0000259" key="6">
    <source>
        <dbReference type="PROSITE" id="PS50835"/>
    </source>
</evidence>
<dbReference type="AlphaFoldDB" id="A0AAD7W2P2"/>
<dbReference type="Gene3D" id="2.60.40.10">
    <property type="entry name" value="Immunoglobulins"/>
    <property type="match status" value="2"/>
</dbReference>
<comment type="caution">
    <text evidence="7">The sequence shown here is derived from an EMBL/GenBank/DDBJ whole genome shotgun (WGS) entry which is preliminary data.</text>
</comment>
<comment type="subcellular location">
    <subcellularLocation>
        <location evidence="1">Membrane</location>
    </subcellularLocation>
</comment>
<name>A0AAD7W2P2_9TELE</name>
<keyword evidence="2 5" id="KW-0732">Signal</keyword>
<dbReference type="InterPro" id="IPR036179">
    <property type="entry name" value="Ig-like_dom_sf"/>
</dbReference>
<evidence type="ECO:0000313" key="7">
    <source>
        <dbReference type="EMBL" id="KAJ8373400.1"/>
    </source>
</evidence>
<organism evidence="7 8">
    <name type="scientific">Aldrovandia affinis</name>
    <dbReference type="NCBI Taxonomy" id="143900"/>
    <lineage>
        <taxon>Eukaryota</taxon>
        <taxon>Metazoa</taxon>
        <taxon>Chordata</taxon>
        <taxon>Craniata</taxon>
        <taxon>Vertebrata</taxon>
        <taxon>Euteleostomi</taxon>
        <taxon>Actinopterygii</taxon>
        <taxon>Neopterygii</taxon>
        <taxon>Teleostei</taxon>
        <taxon>Notacanthiformes</taxon>
        <taxon>Halosauridae</taxon>
        <taxon>Aldrovandia</taxon>
    </lineage>
</organism>
<keyword evidence="8" id="KW-1185">Reference proteome</keyword>
<accession>A0AAD7W2P2</accession>
<evidence type="ECO:0000256" key="1">
    <source>
        <dbReference type="ARBA" id="ARBA00004370"/>
    </source>
</evidence>
<proteinExistence type="predicted"/>
<evidence type="ECO:0000256" key="5">
    <source>
        <dbReference type="SAM" id="SignalP"/>
    </source>
</evidence>
<evidence type="ECO:0000256" key="3">
    <source>
        <dbReference type="ARBA" id="ARBA00023136"/>
    </source>
</evidence>
<sequence length="216" mass="23979">MKIIFSIWLLGITGLGVFSVQTVELNGIVGQSVTFPDAVKTVGTLHYGVNKDKRIGDVTGGKFTQYRDRVQWDSSTGRFSITDLNEEDSGTYTVMNNDAAQGKLYQYQLNVYIPVSVPQVNITRDTYRCTIQCDVERGTGVTLSWYREGEKKSYVSLFIRNAPDAYLPQTVDVGGVYTCEAKNSVSRETAKLTVGDQCTGQPENLDEDAELHSFSQ</sequence>
<dbReference type="EMBL" id="JAINUG010000362">
    <property type="protein sequence ID" value="KAJ8373400.1"/>
    <property type="molecule type" value="Genomic_DNA"/>
</dbReference>
<dbReference type="InterPro" id="IPR007110">
    <property type="entry name" value="Ig-like_dom"/>
</dbReference>
<evidence type="ECO:0000256" key="4">
    <source>
        <dbReference type="ARBA" id="ARBA00023180"/>
    </source>
</evidence>
<keyword evidence="4" id="KW-0325">Glycoprotein</keyword>